<dbReference type="AlphaFoldDB" id="A0A921NU18"/>
<keyword evidence="1" id="KW-0812">Transmembrane</keyword>
<dbReference type="Proteomes" id="UP000717981">
    <property type="component" value="Unassembled WGS sequence"/>
</dbReference>
<dbReference type="SUPFAM" id="SSF141868">
    <property type="entry name" value="EAL domain-like"/>
    <property type="match status" value="1"/>
</dbReference>
<name>A0A921NU18_9GAMM</name>
<evidence type="ECO:0000256" key="1">
    <source>
        <dbReference type="SAM" id="Phobius"/>
    </source>
</evidence>
<protein>
    <recommendedName>
        <fullName evidence="2">EAL domain-containing protein</fullName>
    </recommendedName>
</protein>
<sequence>MPGPYALHDGLRRVGIWFNLLSVAAAVVVILHLQESDAAARRELHAELRGALASRRFELFYQPQLGASGRVFGAEALLRWNHPAHGLVGPGGFMQAAEETGFVLPLGQWVLGEACAQLRRWQDDPVLRGLRLSVNISTLQLRQPDFVPQVLDCLRQNGVDGRLLTLELTESVLMEDMEATVAKMQALQAAGVGLSLDDFGTGYSSLSYLHQMPFTELKIDRAFVAGIVGDTQASSITRNLLRLGHDLGVEVIAEGVETVEQYELLLGQGCRLFQGYLFGRPTDLATFEERVAGRAA</sequence>
<keyword evidence="1" id="KW-1133">Transmembrane helix</keyword>
<evidence type="ECO:0000313" key="4">
    <source>
        <dbReference type="Proteomes" id="UP000717981"/>
    </source>
</evidence>
<dbReference type="Gene3D" id="3.20.20.450">
    <property type="entry name" value="EAL domain"/>
    <property type="match status" value="1"/>
</dbReference>
<proteinExistence type="predicted"/>
<dbReference type="Pfam" id="PF00563">
    <property type="entry name" value="EAL"/>
    <property type="match status" value="1"/>
</dbReference>
<dbReference type="CDD" id="cd01948">
    <property type="entry name" value="EAL"/>
    <property type="match status" value="1"/>
</dbReference>
<dbReference type="PROSITE" id="PS50883">
    <property type="entry name" value="EAL"/>
    <property type="match status" value="1"/>
</dbReference>
<dbReference type="RefSeq" id="WP_162125326.1">
    <property type="nucleotide sequence ID" value="NZ_PDWK01000079.1"/>
</dbReference>
<dbReference type="PANTHER" id="PTHR33121:SF70">
    <property type="entry name" value="SIGNALING PROTEIN YKOW"/>
    <property type="match status" value="1"/>
</dbReference>
<evidence type="ECO:0000313" key="3">
    <source>
        <dbReference type="EMBL" id="KAF1686075.1"/>
    </source>
</evidence>
<dbReference type="InterPro" id="IPR050706">
    <property type="entry name" value="Cyclic-di-GMP_PDE-like"/>
</dbReference>
<feature type="domain" description="EAL" evidence="2">
    <location>
        <begin position="41"/>
        <end position="295"/>
    </location>
</feature>
<keyword evidence="4" id="KW-1185">Reference proteome</keyword>
<reference evidence="3" key="1">
    <citation type="submission" date="2017-10" db="EMBL/GenBank/DDBJ databases">
        <title>Whole genome sequencing of members of genus Pseudoxanthomonas.</title>
        <authorList>
            <person name="Kumar S."/>
            <person name="Bansal K."/>
            <person name="Kaur A."/>
            <person name="Patil P."/>
            <person name="Sharma S."/>
            <person name="Patil P.B."/>
        </authorList>
    </citation>
    <scope>NUCLEOTIDE SEQUENCE</scope>
    <source>
        <strain evidence="3">DSM 22914</strain>
    </source>
</reference>
<dbReference type="InterPro" id="IPR001633">
    <property type="entry name" value="EAL_dom"/>
</dbReference>
<dbReference type="InterPro" id="IPR035919">
    <property type="entry name" value="EAL_sf"/>
</dbReference>
<dbReference type="EMBL" id="PDWK01000079">
    <property type="protein sequence ID" value="KAF1686075.1"/>
    <property type="molecule type" value="Genomic_DNA"/>
</dbReference>
<organism evidence="3 4">
    <name type="scientific">Pseudoxanthomonas taiwanensis</name>
    <dbReference type="NCBI Taxonomy" id="176598"/>
    <lineage>
        <taxon>Bacteria</taxon>
        <taxon>Pseudomonadati</taxon>
        <taxon>Pseudomonadota</taxon>
        <taxon>Gammaproteobacteria</taxon>
        <taxon>Lysobacterales</taxon>
        <taxon>Lysobacteraceae</taxon>
        <taxon>Pseudoxanthomonas</taxon>
    </lineage>
</organism>
<dbReference type="PANTHER" id="PTHR33121">
    <property type="entry name" value="CYCLIC DI-GMP PHOSPHODIESTERASE PDEF"/>
    <property type="match status" value="1"/>
</dbReference>
<accession>A0A921NU18</accession>
<gene>
    <name evidence="3" type="ORF">CR938_12475</name>
</gene>
<dbReference type="OrthoDB" id="9804951at2"/>
<dbReference type="GO" id="GO:0071111">
    <property type="term" value="F:cyclic-guanylate-specific phosphodiesterase activity"/>
    <property type="evidence" value="ECO:0007669"/>
    <property type="project" value="InterPro"/>
</dbReference>
<dbReference type="SMART" id="SM00052">
    <property type="entry name" value="EAL"/>
    <property type="match status" value="1"/>
</dbReference>
<keyword evidence="1" id="KW-0472">Membrane</keyword>
<feature type="transmembrane region" description="Helical" evidence="1">
    <location>
        <begin position="14"/>
        <end position="33"/>
    </location>
</feature>
<evidence type="ECO:0000259" key="2">
    <source>
        <dbReference type="PROSITE" id="PS50883"/>
    </source>
</evidence>
<comment type="caution">
    <text evidence="3">The sequence shown here is derived from an EMBL/GenBank/DDBJ whole genome shotgun (WGS) entry which is preliminary data.</text>
</comment>